<reference evidence="1" key="2">
    <citation type="submission" date="2023-01" db="EMBL/GenBank/DDBJ databases">
        <title>Draft genome sequence of Algimonas ampicilliniresistens strain NBRC 108219.</title>
        <authorList>
            <person name="Sun Q."/>
            <person name="Mori K."/>
        </authorList>
    </citation>
    <scope>NUCLEOTIDE SEQUENCE</scope>
    <source>
        <strain evidence="1">NBRC 108219</strain>
    </source>
</reference>
<reference evidence="1" key="1">
    <citation type="journal article" date="2014" name="Int. J. Syst. Evol. Microbiol.">
        <title>Complete genome of a new Firmicutes species belonging to the dominant human colonic microbiota ('Ruminococcus bicirculans') reveals two chromosomes and a selective capacity to utilize plant glucans.</title>
        <authorList>
            <consortium name="NISC Comparative Sequencing Program"/>
            <person name="Wegmann U."/>
            <person name="Louis P."/>
            <person name="Goesmann A."/>
            <person name="Henrissat B."/>
            <person name="Duncan S.H."/>
            <person name="Flint H.J."/>
        </authorList>
    </citation>
    <scope>NUCLEOTIDE SEQUENCE</scope>
    <source>
        <strain evidence="1">NBRC 108219</strain>
    </source>
</reference>
<protein>
    <submittedName>
        <fullName evidence="1">Uncharacterized protein</fullName>
    </submittedName>
</protein>
<gene>
    <name evidence="1" type="ORF">GCM10007853_17540</name>
</gene>
<sequence>MASELHMSDVPEATCEDGEVWENEILPPSSAIEQPTDVDHQRAHNHHRHSCGSCHVHIVSHMDAEHYLAPISAPNFLFGPNYAAPRKGLQGLFRPPRD</sequence>
<keyword evidence="2" id="KW-1185">Reference proteome</keyword>
<dbReference type="EMBL" id="BSNK01000002">
    <property type="protein sequence ID" value="GLQ23880.1"/>
    <property type="molecule type" value="Genomic_DNA"/>
</dbReference>
<dbReference type="Proteomes" id="UP001161391">
    <property type="component" value="Unassembled WGS sequence"/>
</dbReference>
<comment type="caution">
    <text evidence="1">The sequence shown here is derived from an EMBL/GenBank/DDBJ whole genome shotgun (WGS) entry which is preliminary data.</text>
</comment>
<evidence type="ECO:0000313" key="1">
    <source>
        <dbReference type="EMBL" id="GLQ23880.1"/>
    </source>
</evidence>
<accession>A0ABQ5V8Y4</accession>
<name>A0ABQ5V8Y4_9PROT</name>
<proteinExistence type="predicted"/>
<organism evidence="1 2">
    <name type="scientific">Algimonas ampicilliniresistens</name>
    <dbReference type="NCBI Taxonomy" id="1298735"/>
    <lineage>
        <taxon>Bacteria</taxon>
        <taxon>Pseudomonadati</taxon>
        <taxon>Pseudomonadota</taxon>
        <taxon>Alphaproteobacteria</taxon>
        <taxon>Maricaulales</taxon>
        <taxon>Robiginitomaculaceae</taxon>
        <taxon>Algimonas</taxon>
    </lineage>
</organism>
<evidence type="ECO:0000313" key="2">
    <source>
        <dbReference type="Proteomes" id="UP001161391"/>
    </source>
</evidence>